<name>A0AA87Z497_FICCA</name>
<gene>
    <name evidence="1" type="ORF">TIFTF001_000785</name>
</gene>
<organism evidence="1 2">
    <name type="scientific">Ficus carica</name>
    <name type="common">Common fig</name>
    <dbReference type="NCBI Taxonomy" id="3494"/>
    <lineage>
        <taxon>Eukaryota</taxon>
        <taxon>Viridiplantae</taxon>
        <taxon>Streptophyta</taxon>
        <taxon>Embryophyta</taxon>
        <taxon>Tracheophyta</taxon>
        <taxon>Spermatophyta</taxon>
        <taxon>Magnoliopsida</taxon>
        <taxon>eudicotyledons</taxon>
        <taxon>Gunneridae</taxon>
        <taxon>Pentapetalae</taxon>
        <taxon>rosids</taxon>
        <taxon>fabids</taxon>
        <taxon>Rosales</taxon>
        <taxon>Moraceae</taxon>
        <taxon>Ficeae</taxon>
        <taxon>Ficus</taxon>
    </lineage>
</organism>
<dbReference type="AlphaFoldDB" id="A0AA87Z497"/>
<proteinExistence type="predicted"/>
<dbReference type="Proteomes" id="UP001187192">
    <property type="component" value="Unassembled WGS sequence"/>
</dbReference>
<keyword evidence="2" id="KW-1185">Reference proteome</keyword>
<evidence type="ECO:0000313" key="1">
    <source>
        <dbReference type="EMBL" id="GMN25010.1"/>
    </source>
</evidence>
<reference evidence="1" key="1">
    <citation type="submission" date="2023-07" db="EMBL/GenBank/DDBJ databases">
        <title>draft genome sequence of fig (Ficus carica).</title>
        <authorList>
            <person name="Takahashi T."/>
            <person name="Nishimura K."/>
        </authorList>
    </citation>
    <scope>NUCLEOTIDE SEQUENCE</scope>
</reference>
<dbReference type="EMBL" id="BTGU01000001">
    <property type="protein sequence ID" value="GMN25010.1"/>
    <property type="molecule type" value="Genomic_DNA"/>
</dbReference>
<protein>
    <submittedName>
        <fullName evidence="1">Uncharacterized protein</fullName>
    </submittedName>
</protein>
<sequence>MKKWQEGDGDLNGEILSDHAGWGGARGPAVEVLGGAVVGGVLVGRGWPPEGDFGGGVAAWEKAISYGGRRGSGADGC</sequence>
<comment type="caution">
    <text evidence="1">The sequence shown here is derived from an EMBL/GenBank/DDBJ whole genome shotgun (WGS) entry which is preliminary data.</text>
</comment>
<accession>A0AA87Z497</accession>
<evidence type="ECO:0000313" key="2">
    <source>
        <dbReference type="Proteomes" id="UP001187192"/>
    </source>
</evidence>